<reference evidence="5" key="1">
    <citation type="submission" date="2019-10" db="EMBL/GenBank/DDBJ databases">
        <title>Streptomyces sp. nov., a novel actinobacterium isolated from alkaline environment.</title>
        <authorList>
            <person name="Golinska P."/>
        </authorList>
    </citation>
    <scope>NUCLEOTIDE SEQUENCE [LARGE SCALE GENOMIC DNA]</scope>
    <source>
        <strain evidence="5">DSM 42118</strain>
    </source>
</reference>
<evidence type="ECO:0000313" key="4">
    <source>
        <dbReference type="EMBL" id="MBB0244803.1"/>
    </source>
</evidence>
<proteinExistence type="predicted"/>
<protein>
    <recommendedName>
        <fullName evidence="3">Carrier domain-containing protein</fullName>
    </recommendedName>
</protein>
<keyword evidence="2" id="KW-0597">Phosphoprotein</keyword>
<dbReference type="InterPro" id="IPR009081">
    <property type="entry name" value="PP-bd_ACP"/>
</dbReference>
<evidence type="ECO:0000259" key="3">
    <source>
        <dbReference type="PROSITE" id="PS50075"/>
    </source>
</evidence>
<comment type="caution">
    <text evidence="4">The sequence shown here is derived from an EMBL/GenBank/DDBJ whole genome shotgun (WGS) entry which is preliminary data.</text>
</comment>
<dbReference type="Proteomes" id="UP000538929">
    <property type="component" value="Unassembled WGS sequence"/>
</dbReference>
<dbReference type="EMBL" id="VKHT01000317">
    <property type="protein sequence ID" value="MBB0244803.1"/>
    <property type="molecule type" value="Genomic_DNA"/>
</dbReference>
<dbReference type="AlphaFoldDB" id="A0A7W3TDF1"/>
<gene>
    <name evidence="4" type="ORF">FNQ90_11970</name>
</gene>
<dbReference type="Pfam" id="PF00550">
    <property type="entry name" value="PP-binding"/>
    <property type="match status" value="1"/>
</dbReference>
<accession>A0A7W3TDF1</accession>
<organism evidence="4 5">
    <name type="scientific">Streptomyces alkaliphilus</name>
    <dbReference type="NCBI Taxonomy" id="1472722"/>
    <lineage>
        <taxon>Bacteria</taxon>
        <taxon>Bacillati</taxon>
        <taxon>Actinomycetota</taxon>
        <taxon>Actinomycetes</taxon>
        <taxon>Kitasatosporales</taxon>
        <taxon>Streptomycetaceae</taxon>
        <taxon>Streptomyces</taxon>
    </lineage>
</organism>
<name>A0A7W3TDF1_9ACTN</name>
<dbReference type="SUPFAM" id="SSF47336">
    <property type="entry name" value="ACP-like"/>
    <property type="match status" value="1"/>
</dbReference>
<dbReference type="InterPro" id="IPR036736">
    <property type="entry name" value="ACP-like_sf"/>
</dbReference>
<evidence type="ECO:0000256" key="1">
    <source>
        <dbReference type="ARBA" id="ARBA00022450"/>
    </source>
</evidence>
<keyword evidence="5" id="KW-1185">Reference proteome</keyword>
<dbReference type="PROSITE" id="PS50075">
    <property type="entry name" value="CARRIER"/>
    <property type="match status" value="1"/>
</dbReference>
<dbReference type="GO" id="GO:0017000">
    <property type="term" value="P:antibiotic biosynthetic process"/>
    <property type="evidence" value="ECO:0007669"/>
    <property type="project" value="UniProtKB-ARBA"/>
</dbReference>
<dbReference type="GO" id="GO:0031177">
    <property type="term" value="F:phosphopantetheine binding"/>
    <property type="evidence" value="ECO:0007669"/>
    <property type="project" value="InterPro"/>
</dbReference>
<evidence type="ECO:0000313" key="5">
    <source>
        <dbReference type="Proteomes" id="UP000538929"/>
    </source>
</evidence>
<feature type="domain" description="Carrier" evidence="3">
    <location>
        <begin position="29"/>
        <end position="109"/>
    </location>
</feature>
<keyword evidence="1" id="KW-0596">Phosphopantetheine</keyword>
<dbReference type="SMART" id="SM00823">
    <property type="entry name" value="PKS_PP"/>
    <property type="match status" value="1"/>
</dbReference>
<sequence length="112" mass="12283">MTGHTRPTRKSRIPEKGHVVNHMQVSSSTHPTHRSDDLTASVLDLLHTVHEMPENMASDVPFATLDFDSLVLVELAVKLSRTHGVEIADAEIIDARTPADVVDLLRSKGVRG</sequence>
<evidence type="ECO:0000256" key="2">
    <source>
        <dbReference type="ARBA" id="ARBA00022553"/>
    </source>
</evidence>
<dbReference type="Gene3D" id="1.10.1200.10">
    <property type="entry name" value="ACP-like"/>
    <property type="match status" value="1"/>
</dbReference>
<dbReference type="InterPro" id="IPR020806">
    <property type="entry name" value="PKS_PP-bd"/>
</dbReference>